<dbReference type="PROSITE" id="PS50893">
    <property type="entry name" value="ABC_TRANSPORTER_2"/>
    <property type="match status" value="1"/>
</dbReference>
<feature type="transmembrane region" description="Helical" evidence="7">
    <location>
        <begin position="21"/>
        <end position="41"/>
    </location>
</feature>
<dbReference type="Pfam" id="PF00005">
    <property type="entry name" value="ABC_tran"/>
    <property type="match status" value="1"/>
</dbReference>
<comment type="subcellular location">
    <subcellularLocation>
        <location evidence="1">Cell membrane</location>
        <topology evidence="1">Multi-pass membrane protein</topology>
    </subcellularLocation>
</comment>
<accession>A0A415LEX8</accession>
<dbReference type="EMBL" id="QROT01000002">
    <property type="protein sequence ID" value="RHL47071.1"/>
    <property type="molecule type" value="Genomic_DNA"/>
</dbReference>
<keyword evidence="3" id="KW-0547">Nucleotide-binding</keyword>
<dbReference type="GO" id="GO:0005886">
    <property type="term" value="C:plasma membrane"/>
    <property type="evidence" value="ECO:0007669"/>
    <property type="project" value="UniProtKB-SubCell"/>
</dbReference>
<evidence type="ECO:0000313" key="11">
    <source>
        <dbReference type="Proteomes" id="UP000283314"/>
    </source>
</evidence>
<dbReference type="GO" id="GO:0016887">
    <property type="term" value="F:ATP hydrolysis activity"/>
    <property type="evidence" value="ECO:0007669"/>
    <property type="project" value="InterPro"/>
</dbReference>
<dbReference type="InterPro" id="IPR027417">
    <property type="entry name" value="P-loop_NTPase"/>
</dbReference>
<evidence type="ECO:0000256" key="1">
    <source>
        <dbReference type="ARBA" id="ARBA00004651"/>
    </source>
</evidence>
<evidence type="ECO:0000256" key="4">
    <source>
        <dbReference type="ARBA" id="ARBA00022840"/>
    </source>
</evidence>
<keyword evidence="4 10" id="KW-0067">ATP-binding</keyword>
<dbReference type="PROSITE" id="PS50929">
    <property type="entry name" value="ABC_TM1F"/>
    <property type="match status" value="1"/>
</dbReference>
<dbReference type="InterPro" id="IPR003593">
    <property type="entry name" value="AAA+_ATPase"/>
</dbReference>
<keyword evidence="6 7" id="KW-0472">Membrane</keyword>
<dbReference type="PANTHER" id="PTHR24221:SF654">
    <property type="entry name" value="ATP-BINDING CASSETTE SUB-FAMILY B MEMBER 6"/>
    <property type="match status" value="1"/>
</dbReference>
<dbReference type="Proteomes" id="UP000283314">
    <property type="component" value="Unassembled WGS sequence"/>
</dbReference>
<dbReference type="GO" id="GO:0005524">
    <property type="term" value="F:ATP binding"/>
    <property type="evidence" value="ECO:0007669"/>
    <property type="project" value="UniProtKB-KW"/>
</dbReference>
<protein>
    <submittedName>
        <fullName evidence="10">ABC transporter ATP-binding protein</fullName>
    </submittedName>
</protein>
<feature type="transmembrane region" description="Helical" evidence="7">
    <location>
        <begin position="61"/>
        <end position="81"/>
    </location>
</feature>
<dbReference type="GO" id="GO:0034040">
    <property type="term" value="F:ATPase-coupled lipid transmembrane transporter activity"/>
    <property type="evidence" value="ECO:0007669"/>
    <property type="project" value="TreeGrafter"/>
</dbReference>
<dbReference type="InterPro" id="IPR039421">
    <property type="entry name" value="Type_1_exporter"/>
</dbReference>
<dbReference type="SMART" id="SM00382">
    <property type="entry name" value="AAA"/>
    <property type="match status" value="1"/>
</dbReference>
<dbReference type="AlphaFoldDB" id="A0A415LEX8"/>
<evidence type="ECO:0000256" key="7">
    <source>
        <dbReference type="SAM" id="Phobius"/>
    </source>
</evidence>
<keyword evidence="2 7" id="KW-0812">Transmembrane</keyword>
<feature type="domain" description="ABC transmembrane type-1" evidence="9">
    <location>
        <begin position="21"/>
        <end position="309"/>
    </location>
</feature>
<feature type="transmembrane region" description="Helical" evidence="7">
    <location>
        <begin position="247"/>
        <end position="269"/>
    </location>
</feature>
<comment type="caution">
    <text evidence="10">The sequence shown here is derived from an EMBL/GenBank/DDBJ whole genome shotgun (WGS) entry which is preliminary data.</text>
</comment>
<dbReference type="PROSITE" id="PS51257">
    <property type="entry name" value="PROKAR_LIPOPROTEIN"/>
    <property type="match status" value="1"/>
</dbReference>
<feature type="domain" description="ABC transporter" evidence="8">
    <location>
        <begin position="336"/>
        <end position="574"/>
    </location>
</feature>
<dbReference type="Gene3D" id="1.20.1560.10">
    <property type="entry name" value="ABC transporter type 1, transmembrane domain"/>
    <property type="match status" value="1"/>
</dbReference>
<dbReference type="InterPro" id="IPR011527">
    <property type="entry name" value="ABC1_TM_dom"/>
</dbReference>
<evidence type="ECO:0000256" key="6">
    <source>
        <dbReference type="ARBA" id="ARBA00023136"/>
    </source>
</evidence>
<dbReference type="GeneID" id="66466167"/>
<evidence type="ECO:0000259" key="9">
    <source>
        <dbReference type="PROSITE" id="PS50929"/>
    </source>
</evidence>
<evidence type="ECO:0000256" key="2">
    <source>
        <dbReference type="ARBA" id="ARBA00022692"/>
    </source>
</evidence>
<dbReference type="PANTHER" id="PTHR24221">
    <property type="entry name" value="ATP-BINDING CASSETTE SUB-FAMILY B"/>
    <property type="match status" value="1"/>
</dbReference>
<feature type="transmembrane region" description="Helical" evidence="7">
    <location>
        <begin position="136"/>
        <end position="156"/>
    </location>
</feature>
<name>A0A415LEX8_9FIRM</name>
<dbReference type="GO" id="GO:0140359">
    <property type="term" value="F:ABC-type transporter activity"/>
    <property type="evidence" value="ECO:0007669"/>
    <property type="project" value="InterPro"/>
</dbReference>
<proteinExistence type="predicted"/>
<evidence type="ECO:0000256" key="3">
    <source>
        <dbReference type="ARBA" id="ARBA00022741"/>
    </source>
</evidence>
<reference evidence="10 11" key="1">
    <citation type="submission" date="2018-08" db="EMBL/GenBank/DDBJ databases">
        <title>A genome reference for cultivated species of the human gut microbiota.</title>
        <authorList>
            <person name="Zou Y."/>
            <person name="Xue W."/>
            <person name="Luo G."/>
        </authorList>
    </citation>
    <scope>NUCLEOTIDE SEQUENCE [LARGE SCALE GENOMIC DNA]</scope>
    <source>
        <strain evidence="10 11">AF37-4</strain>
    </source>
</reference>
<dbReference type="RefSeq" id="WP_118379248.1">
    <property type="nucleotide sequence ID" value="NZ_CABJDQ010000002.1"/>
</dbReference>
<feature type="transmembrane region" description="Helical" evidence="7">
    <location>
        <begin position="162"/>
        <end position="180"/>
    </location>
</feature>
<evidence type="ECO:0000256" key="5">
    <source>
        <dbReference type="ARBA" id="ARBA00022989"/>
    </source>
</evidence>
<dbReference type="Gene3D" id="3.40.50.300">
    <property type="entry name" value="P-loop containing nucleotide triphosphate hydrolases"/>
    <property type="match status" value="1"/>
</dbReference>
<dbReference type="SUPFAM" id="SSF52540">
    <property type="entry name" value="P-loop containing nucleoside triphosphate hydrolases"/>
    <property type="match status" value="1"/>
</dbReference>
<evidence type="ECO:0000313" key="10">
    <source>
        <dbReference type="EMBL" id="RHL47071.1"/>
    </source>
</evidence>
<sequence>MIKNIWLSISLVFKYAKHISLIYIFLSCLCSVFYSLQVIALEKLISNIGLYISNNTEWSRVILWGILLICAFIVAGIYDFLRPLLTLKMYQKLMINLTPYILNTIDRIEYSKFEDSQNADVLYRVAASPYKIIQNMFISTINMMYFIFSTLSMIIVFCKYDMYLGITIIINSFIVCILQYKAEKNQTELVYKQTKETRMSEHIGGMIFDKNALYELKIFGAVKTILLKWKNILNKLMLEKKEKLKQYALIVSVKNIFVLLLLILIGIFLGHGMEVKKITYAQFYAVFATVPRYMEILFTSSGLISNVVEKSKEVDYYKRFIDMARCEEKDIPELSVHSEGIVFSHVYFKYPGTDEMILKDVSFKIGRDEYLSIVGANGAGKSTIMKLIVGLYKPTAGNVYIDGKEAVAVAKEKLAVLFQDYEKYYLTIKDNVSIGNLELLMDDVLLEETLKKVNSNLLLRYHPKQNLGNIQEDAVDLSNGEWQKLAMAKLYITPKHYICFDEPTSAMDPITESKMYASIQKLKISKTLVVVSHRIVLSKYADKIIVIDKGKIVEEGTHKQLMDNNKQYAEMYEKQHEWYKSY</sequence>
<keyword evidence="5 7" id="KW-1133">Transmembrane helix</keyword>
<dbReference type="SUPFAM" id="SSF90123">
    <property type="entry name" value="ABC transporter transmembrane region"/>
    <property type="match status" value="1"/>
</dbReference>
<gene>
    <name evidence="10" type="ORF">DW018_02830</name>
</gene>
<organism evidence="10 11">
    <name type="scientific">Eubacterium ventriosum</name>
    <dbReference type="NCBI Taxonomy" id="39496"/>
    <lineage>
        <taxon>Bacteria</taxon>
        <taxon>Bacillati</taxon>
        <taxon>Bacillota</taxon>
        <taxon>Clostridia</taxon>
        <taxon>Eubacteriales</taxon>
        <taxon>Eubacteriaceae</taxon>
        <taxon>Eubacterium</taxon>
    </lineage>
</organism>
<evidence type="ECO:0000259" key="8">
    <source>
        <dbReference type="PROSITE" id="PS50893"/>
    </source>
</evidence>
<dbReference type="InterPro" id="IPR036640">
    <property type="entry name" value="ABC1_TM_sf"/>
</dbReference>
<dbReference type="InterPro" id="IPR003439">
    <property type="entry name" value="ABC_transporter-like_ATP-bd"/>
</dbReference>